<name>A0ABX7URZ3_9GAMM</name>
<proteinExistence type="predicted"/>
<dbReference type="EMBL" id="CP050854">
    <property type="protein sequence ID" value="QTF06483.1"/>
    <property type="molecule type" value="Genomic_DNA"/>
</dbReference>
<organism evidence="1 2">
    <name type="scientific">Brenneria izadpanahii</name>
    <dbReference type="NCBI Taxonomy" id="2722756"/>
    <lineage>
        <taxon>Bacteria</taxon>
        <taxon>Pseudomonadati</taxon>
        <taxon>Pseudomonadota</taxon>
        <taxon>Gammaproteobacteria</taxon>
        <taxon>Enterobacterales</taxon>
        <taxon>Pectobacteriaceae</taxon>
        <taxon>Brenneria</taxon>
    </lineage>
</organism>
<dbReference type="InterPro" id="IPR011856">
    <property type="entry name" value="tRNA_endonuc-like_dom_sf"/>
</dbReference>
<dbReference type="Gene3D" id="3.40.1350.10">
    <property type="match status" value="1"/>
</dbReference>
<keyword evidence="2" id="KW-1185">Reference proteome</keyword>
<evidence type="ECO:0000313" key="1">
    <source>
        <dbReference type="EMBL" id="QTF06483.1"/>
    </source>
</evidence>
<gene>
    <name evidence="1" type="ORF">HC231_19205</name>
</gene>
<dbReference type="Proteomes" id="UP000671960">
    <property type="component" value="Chromosome"/>
</dbReference>
<protein>
    <submittedName>
        <fullName evidence="1">Uncharacterized protein</fullName>
    </submittedName>
</protein>
<evidence type="ECO:0000313" key="2">
    <source>
        <dbReference type="Proteomes" id="UP000671960"/>
    </source>
</evidence>
<reference evidence="1 2" key="1">
    <citation type="submission" date="2020-03" db="EMBL/GenBank/DDBJ databases">
        <authorList>
            <person name="Bakhshi Ganjeh M."/>
        </authorList>
    </citation>
    <scope>NUCLEOTIDE SEQUENCE [LARGE SCALE GENOMIC DNA]</scope>
    <source>
        <strain evidence="2">Iran 50</strain>
    </source>
</reference>
<sequence>MGENPEPLSISRLANEQLLEKMILRDPSILSNEWMLIGHQERTLDGGRIDLLAIAPDASLILIELKP</sequence>
<accession>A0ABX7URZ3</accession>